<dbReference type="AlphaFoldDB" id="A0A8E2J8H8"/>
<dbReference type="Proteomes" id="UP000250266">
    <property type="component" value="Unassembled WGS sequence"/>
</dbReference>
<evidence type="ECO:0000313" key="2">
    <source>
        <dbReference type="EMBL" id="OCK73263.1"/>
    </source>
</evidence>
<accession>A0A8E2J8H8</accession>
<protein>
    <submittedName>
        <fullName evidence="2">Uncharacterized protein</fullName>
    </submittedName>
</protein>
<gene>
    <name evidence="2" type="ORF">K432DRAFT_387481</name>
</gene>
<evidence type="ECO:0000256" key="1">
    <source>
        <dbReference type="SAM" id="MobiDB-lite"/>
    </source>
</evidence>
<keyword evidence="3" id="KW-1185">Reference proteome</keyword>
<dbReference type="EMBL" id="KV745856">
    <property type="protein sequence ID" value="OCK73263.1"/>
    <property type="molecule type" value="Genomic_DNA"/>
</dbReference>
<organism evidence="2 3">
    <name type="scientific">Lepidopterella palustris CBS 459.81</name>
    <dbReference type="NCBI Taxonomy" id="1314670"/>
    <lineage>
        <taxon>Eukaryota</taxon>
        <taxon>Fungi</taxon>
        <taxon>Dikarya</taxon>
        <taxon>Ascomycota</taxon>
        <taxon>Pezizomycotina</taxon>
        <taxon>Dothideomycetes</taxon>
        <taxon>Pleosporomycetidae</taxon>
        <taxon>Mytilinidiales</taxon>
        <taxon>Argynnaceae</taxon>
        <taxon>Lepidopterella</taxon>
    </lineage>
</organism>
<name>A0A8E2J8H8_9PEZI</name>
<evidence type="ECO:0000313" key="3">
    <source>
        <dbReference type="Proteomes" id="UP000250266"/>
    </source>
</evidence>
<sequence length="133" mass="14123">MPSGQSNPLEAMSSTETSQHEGSNQTPTPTPLQSPPSDLVVEDNKDGDWSNFNLGAEATTTDQNKPKNDQESNSCTASDTADPKDQNSASTNISVTSEGSQEPTATPVSSVLREITASEIRDLGLDTFYDSLE</sequence>
<feature type="compositionally biased region" description="Polar residues" evidence="1">
    <location>
        <begin position="86"/>
        <end position="109"/>
    </location>
</feature>
<reference evidence="2 3" key="1">
    <citation type="journal article" date="2016" name="Nat. Commun.">
        <title>Ectomycorrhizal ecology is imprinted in the genome of the dominant symbiotic fungus Cenococcum geophilum.</title>
        <authorList>
            <consortium name="DOE Joint Genome Institute"/>
            <person name="Peter M."/>
            <person name="Kohler A."/>
            <person name="Ohm R.A."/>
            <person name="Kuo A."/>
            <person name="Krutzmann J."/>
            <person name="Morin E."/>
            <person name="Arend M."/>
            <person name="Barry K.W."/>
            <person name="Binder M."/>
            <person name="Choi C."/>
            <person name="Clum A."/>
            <person name="Copeland A."/>
            <person name="Grisel N."/>
            <person name="Haridas S."/>
            <person name="Kipfer T."/>
            <person name="LaButti K."/>
            <person name="Lindquist E."/>
            <person name="Lipzen A."/>
            <person name="Maire R."/>
            <person name="Meier B."/>
            <person name="Mihaltcheva S."/>
            <person name="Molinier V."/>
            <person name="Murat C."/>
            <person name="Poggeler S."/>
            <person name="Quandt C.A."/>
            <person name="Sperisen C."/>
            <person name="Tritt A."/>
            <person name="Tisserant E."/>
            <person name="Crous P.W."/>
            <person name="Henrissat B."/>
            <person name="Nehls U."/>
            <person name="Egli S."/>
            <person name="Spatafora J.W."/>
            <person name="Grigoriev I.V."/>
            <person name="Martin F.M."/>
        </authorList>
    </citation>
    <scope>NUCLEOTIDE SEQUENCE [LARGE SCALE GENOMIC DNA]</scope>
    <source>
        <strain evidence="2 3">CBS 459.81</strain>
    </source>
</reference>
<proteinExistence type="predicted"/>
<feature type="region of interest" description="Disordered" evidence="1">
    <location>
        <begin position="1"/>
        <end position="109"/>
    </location>
</feature>
<feature type="compositionally biased region" description="Polar residues" evidence="1">
    <location>
        <begin position="50"/>
        <end position="63"/>
    </location>
</feature>
<feature type="compositionally biased region" description="Polar residues" evidence="1">
    <location>
        <begin position="1"/>
        <end position="24"/>
    </location>
</feature>